<dbReference type="Proteomes" id="UP000316855">
    <property type="component" value="Chromosome"/>
</dbReference>
<evidence type="ECO:0000313" key="2">
    <source>
        <dbReference type="Proteomes" id="UP000316855"/>
    </source>
</evidence>
<protein>
    <submittedName>
        <fullName evidence="1">Uncharacterized protein</fullName>
    </submittedName>
</protein>
<evidence type="ECO:0000313" key="1">
    <source>
        <dbReference type="EMBL" id="QDT88836.1"/>
    </source>
</evidence>
<dbReference type="EMBL" id="CP036343">
    <property type="protein sequence ID" value="QDT88836.1"/>
    <property type="molecule type" value="Genomic_DNA"/>
</dbReference>
<dbReference type="AlphaFoldDB" id="A0A517V752"/>
<dbReference type="KEGG" id="gax:Pan161_04550"/>
<organism evidence="1 2">
    <name type="scientific">Gimesia algae</name>
    <dbReference type="NCBI Taxonomy" id="2527971"/>
    <lineage>
        <taxon>Bacteria</taxon>
        <taxon>Pseudomonadati</taxon>
        <taxon>Planctomycetota</taxon>
        <taxon>Planctomycetia</taxon>
        <taxon>Planctomycetales</taxon>
        <taxon>Planctomycetaceae</taxon>
        <taxon>Gimesia</taxon>
    </lineage>
</organism>
<reference evidence="1 2" key="1">
    <citation type="submission" date="2019-02" db="EMBL/GenBank/DDBJ databases">
        <title>Deep-cultivation of Planctomycetes and their phenomic and genomic characterization uncovers novel biology.</title>
        <authorList>
            <person name="Wiegand S."/>
            <person name="Jogler M."/>
            <person name="Boedeker C."/>
            <person name="Pinto D."/>
            <person name="Vollmers J."/>
            <person name="Rivas-Marin E."/>
            <person name="Kohn T."/>
            <person name="Peeters S.H."/>
            <person name="Heuer A."/>
            <person name="Rast P."/>
            <person name="Oberbeckmann S."/>
            <person name="Bunk B."/>
            <person name="Jeske O."/>
            <person name="Meyerdierks A."/>
            <person name="Storesund J.E."/>
            <person name="Kallscheuer N."/>
            <person name="Luecker S."/>
            <person name="Lage O.M."/>
            <person name="Pohl T."/>
            <person name="Merkel B.J."/>
            <person name="Hornburger P."/>
            <person name="Mueller R.-W."/>
            <person name="Bruemmer F."/>
            <person name="Labrenz M."/>
            <person name="Spormann A.M."/>
            <person name="Op den Camp H."/>
            <person name="Overmann J."/>
            <person name="Amann R."/>
            <person name="Jetten M.S.M."/>
            <person name="Mascher T."/>
            <person name="Medema M.H."/>
            <person name="Devos D.P."/>
            <person name="Kaster A.-K."/>
            <person name="Ovreas L."/>
            <person name="Rohde M."/>
            <person name="Galperin M.Y."/>
            <person name="Jogler C."/>
        </authorList>
    </citation>
    <scope>NUCLEOTIDE SEQUENCE [LARGE SCALE GENOMIC DNA]</scope>
    <source>
        <strain evidence="1 2">Pan161</strain>
    </source>
</reference>
<gene>
    <name evidence="1" type="ORF">Pan161_04550</name>
</gene>
<name>A0A517V752_9PLAN</name>
<dbReference type="RefSeq" id="WP_145223965.1">
    <property type="nucleotide sequence ID" value="NZ_CP036343.1"/>
</dbReference>
<proteinExistence type="predicted"/>
<accession>A0A517V752</accession>
<keyword evidence="2" id="KW-1185">Reference proteome</keyword>
<dbReference type="OrthoDB" id="276025at2"/>
<sequence>MKPKFYKFEDHFEGVGVVPQHQTMGADYDYDAPDSIHQLSFDELPDFAPNFNTVLLADRAIVTDLISSAPIRNCGWLISGKFKSILETFKLPLHRFYPVPVIHRGTELPDYWWLQLPQPPVSIPPEAAYAEAEDLILDCEALHDVALFSLYRPARFPGCYIRKDLKGEIEAAGLTGYRLSTPRLFR</sequence>